<evidence type="ECO:0000313" key="1">
    <source>
        <dbReference type="EMBL" id="KAF9483243.1"/>
    </source>
</evidence>
<reference evidence="1" key="1">
    <citation type="submission" date="2020-11" db="EMBL/GenBank/DDBJ databases">
        <authorList>
            <consortium name="DOE Joint Genome Institute"/>
            <person name="Ahrendt S."/>
            <person name="Riley R."/>
            <person name="Andreopoulos W."/>
            <person name="Labutti K."/>
            <person name="Pangilinan J."/>
            <person name="Ruiz-Duenas F.J."/>
            <person name="Barrasa J.M."/>
            <person name="Sanchez-Garcia M."/>
            <person name="Camarero S."/>
            <person name="Miyauchi S."/>
            <person name="Serrano A."/>
            <person name="Linde D."/>
            <person name="Babiker R."/>
            <person name="Drula E."/>
            <person name="Ayuso-Fernandez I."/>
            <person name="Pacheco R."/>
            <person name="Padilla G."/>
            <person name="Ferreira P."/>
            <person name="Barriuso J."/>
            <person name="Kellner H."/>
            <person name="Castanera R."/>
            <person name="Alfaro M."/>
            <person name="Ramirez L."/>
            <person name="Pisabarro A.G."/>
            <person name="Kuo A."/>
            <person name="Tritt A."/>
            <person name="Lipzen A."/>
            <person name="He G."/>
            <person name="Yan M."/>
            <person name="Ng V."/>
            <person name="Cullen D."/>
            <person name="Martin F."/>
            <person name="Rosso M.-N."/>
            <person name="Henrissat B."/>
            <person name="Hibbett D."/>
            <person name="Martinez A.T."/>
            <person name="Grigoriev I.V."/>
        </authorList>
    </citation>
    <scope>NUCLEOTIDE SEQUENCE</scope>
    <source>
        <strain evidence="1">CIRM-BRFM 674</strain>
    </source>
</reference>
<evidence type="ECO:0000313" key="2">
    <source>
        <dbReference type="Proteomes" id="UP000807469"/>
    </source>
</evidence>
<dbReference type="EMBL" id="MU155156">
    <property type="protein sequence ID" value="KAF9483243.1"/>
    <property type="molecule type" value="Genomic_DNA"/>
</dbReference>
<dbReference type="AlphaFoldDB" id="A0A9P5Z876"/>
<gene>
    <name evidence="1" type="ORF">BDN70DRAFT_343012</name>
</gene>
<organism evidence="1 2">
    <name type="scientific">Pholiota conissans</name>
    <dbReference type="NCBI Taxonomy" id="109636"/>
    <lineage>
        <taxon>Eukaryota</taxon>
        <taxon>Fungi</taxon>
        <taxon>Dikarya</taxon>
        <taxon>Basidiomycota</taxon>
        <taxon>Agaricomycotina</taxon>
        <taxon>Agaricomycetes</taxon>
        <taxon>Agaricomycetidae</taxon>
        <taxon>Agaricales</taxon>
        <taxon>Agaricineae</taxon>
        <taxon>Strophariaceae</taxon>
        <taxon>Pholiota</taxon>
    </lineage>
</organism>
<name>A0A9P5Z876_9AGAR</name>
<proteinExistence type="predicted"/>
<comment type="caution">
    <text evidence="1">The sequence shown here is derived from an EMBL/GenBank/DDBJ whole genome shotgun (WGS) entry which is preliminary data.</text>
</comment>
<keyword evidence="2" id="KW-1185">Reference proteome</keyword>
<dbReference type="Proteomes" id="UP000807469">
    <property type="component" value="Unassembled WGS sequence"/>
</dbReference>
<sequence length="155" mass="18054">MSSTSPFKHICMNTAADALVCSRPQWYDVFVRHRGRSKERQYLGISQVKRKVVHARDRYIWVVKVKEGRNQDVIFAKQQTEGTVLCKASTNTRLVGIFPAPIFTWPLTSISILSLPLQHHRIDCNFSLKHDSKQWKKTEARRRGLNRPKFTSRTM</sequence>
<accession>A0A9P5Z876</accession>
<protein>
    <submittedName>
        <fullName evidence="1">Uncharacterized protein</fullName>
    </submittedName>
</protein>